<evidence type="ECO:0000256" key="4">
    <source>
        <dbReference type="ARBA" id="ARBA00023014"/>
    </source>
</evidence>
<dbReference type="InterPro" id="IPR017896">
    <property type="entry name" value="4Fe4S_Fe-S-bd"/>
</dbReference>
<feature type="domain" description="4Fe-4S ferredoxin-type" evidence="5">
    <location>
        <begin position="70"/>
        <end position="101"/>
    </location>
</feature>
<reference evidence="6 7" key="1">
    <citation type="submission" date="2016-09" db="EMBL/GenBank/DDBJ databases">
        <title>Desulfuribacillus arsenicus sp. nov., an obligately anaerobic, dissimilatory arsenic- and antimonate-reducing bacterium isolated from anoxic sediments.</title>
        <authorList>
            <person name="Abin C.A."/>
            <person name="Hollibaugh J.T."/>
        </authorList>
    </citation>
    <scope>NUCLEOTIDE SEQUENCE [LARGE SCALE GENOMIC DNA]</scope>
    <source>
        <strain evidence="6 7">MLFW-2</strain>
    </source>
</reference>
<dbReference type="Gene3D" id="3.30.70.20">
    <property type="match status" value="2"/>
</dbReference>
<dbReference type="InterPro" id="IPR017900">
    <property type="entry name" value="4Fe4S_Fe_S_CS"/>
</dbReference>
<keyword evidence="2" id="KW-0479">Metal-binding</keyword>
<dbReference type="PANTHER" id="PTHR43177">
    <property type="entry name" value="PROTEIN NRFC"/>
    <property type="match status" value="1"/>
</dbReference>
<dbReference type="EMBL" id="MJAT01000035">
    <property type="protein sequence ID" value="OEH85037.1"/>
    <property type="molecule type" value="Genomic_DNA"/>
</dbReference>
<keyword evidence="1" id="KW-0004">4Fe-4S</keyword>
<dbReference type="Proteomes" id="UP000095255">
    <property type="component" value="Unassembled WGS sequence"/>
</dbReference>
<feature type="domain" description="4Fe-4S ferredoxin-type" evidence="5">
    <location>
        <begin position="102"/>
        <end position="131"/>
    </location>
</feature>
<organism evidence="6 7">
    <name type="scientific">Desulfuribacillus stibiiarsenatis</name>
    <dbReference type="NCBI Taxonomy" id="1390249"/>
    <lineage>
        <taxon>Bacteria</taxon>
        <taxon>Bacillati</taxon>
        <taxon>Bacillota</taxon>
        <taxon>Desulfuribacillia</taxon>
        <taxon>Desulfuribacillales</taxon>
        <taxon>Desulfuribacillaceae</taxon>
        <taxon>Desulfuribacillus</taxon>
    </lineage>
</organism>
<dbReference type="Pfam" id="PF13247">
    <property type="entry name" value="Fer4_11"/>
    <property type="match status" value="2"/>
</dbReference>
<evidence type="ECO:0000256" key="2">
    <source>
        <dbReference type="ARBA" id="ARBA00022723"/>
    </source>
</evidence>
<dbReference type="PANTHER" id="PTHR43177:SF3">
    <property type="entry name" value="PROTEIN NRFC HOMOLOG"/>
    <property type="match status" value="1"/>
</dbReference>
<proteinExistence type="predicted"/>
<dbReference type="PROSITE" id="PS51379">
    <property type="entry name" value="4FE4S_FER_2"/>
    <property type="match status" value="3"/>
</dbReference>
<keyword evidence="3" id="KW-0408">Iron</keyword>
<name>A0A1E5L4I4_9FIRM</name>
<dbReference type="OrthoDB" id="9779457at2"/>
<keyword evidence="4" id="KW-0411">Iron-sulfur</keyword>
<dbReference type="Pfam" id="PF12797">
    <property type="entry name" value="Fer4_2"/>
    <property type="match status" value="1"/>
</dbReference>
<protein>
    <submittedName>
        <fullName evidence="6">4Fe-4S ferredoxin</fullName>
    </submittedName>
</protein>
<keyword evidence="7" id="KW-1185">Reference proteome</keyword>
<dbReference type="GO" id="GO:0051539">
    <property type="term" value="F:4 iron, 4 sulfur cluster binding"/>
    <property type="evidence" value="ECO:0007669"/>
    <property type="project" value="UniProtKB-KW"/>
</dbReference>
<evidence type="ECO:0000259" key="5">
    <source>
        <dbReference type="PROSITE" id="PS51379"/>
    </source>
</evidence>
<dbReference type="STRING" id="1390249.BHU72_07330"/>
<comment type="caution">
    <text evidence="6">The sequence shown here is derived from an EMBL/GenBank/DDBJ whole genome shotgun (WGS) entry which is preliminary data.</text>
</comment>
<gene>
    <name evidence="6" type="ORF">BHU72_07330</name>
</gene>
<evidence type="ECO:0000313" key="7">
    <source>
        <dbReference type="Proteomes" id="UP000095255"/>
    </source>
</evidence>
<evidence type="ECO:0000256" key="1">
    <source>
        <dbReference type="ARBA" id="ARBA00022485"/>
    </source>
</evidence>
<dbReference type="SUPFAM" id="SSF54862">
    <property type="entry name" value="4Fe-4S ferredoxins"/>
    <property type="match status" value="1"/>
</dbReference>
<dbReference type="GO" id="GO:0046872">
    <property type="term" value="F:metal ion binding"/>
    <property type="evidence" value="ECO:0007669"/>
    <property type="project" value="UniProtKB-KW"/>
</dbReference>
<evidence type="ECO:0000313" key="6">
    <source>
        <dbReference type="EMBL" id="OEH85037.1"/>
    </source>
</evidence>
<dbReference type="PROSITE" id="PS00198">
    <property type="entry name" value="4FE4S_FER_1"/>
    <property type="match status" value="1"/>
</dbReference>
<dbReference type="AlphaFoldDB" id="A0A1E5L4I4"/>
<dbReference type="InterPro" id="IPR050954">
    <property type="entry name" value="ET_IronSulfur_Cluster-Binding"/>
</dbReference>
<evidence type="ECO:0000256" key="3">
    <source>
        <dbReference type="ARBA" id="ARBA00023004"/>
    </source>
</evidence>
<accession>A0A1E5L4I4</accession>
<feature type="domain" description="4Fe-4S ferredoxin-type" evidence="5">
    <location>
        <begin position="25"/>
        <end position="54"/>
    </location>
</feature>
<dbReference type="CDD" id="cd10551">
    <property type="entry name" value="PsrB"/>
    <property type="match status" value="1"/>
</dbReference>
<sequence>MGELIRRGNDRDPVIAKVDTSMSKYGMVIDLDRCIGCNACTIACKQENNTPPEIHYNVVIEKEEGTFPHVRKMFLPRICMQCDKPPCVKVCPVGATRKRNNGIVDIDYATCIGCRYCMTACPYGARSFDFGVNYYKEPTQFESSVYYEYENTYIREKGEAPQNNVRKCHYCSHRLQQGKKPACVTVCLGKARIFGDLNDKDSIISRVVTKSWGLKNNLGTEPRTRYLGERREI</sequence>